<dbReference type="Pfam" id="PF13487">
    <property type="entry name" value="HD_5"/>
    <property type="match status" value="1"/>
</dbReference>
<gene>
    <name evidence="3" type="ORF">I8J29_25695</name>
</gene>
<dbReference type="InterPro" id="IPR037522">
    <property type="entry name" value="HD_GYP_dom"/>
</dbReference>
<dbReference type="PANTHER" id="PTHR43155:SF2">
    <property type="entry name" value="CYCLIC DI-GMP PHOSPHODIESTERASE PA4108"/>
    <property type="match status" value="1"/>
</dbReference>
<organism evidence="3 4">
    <name type="scientific">Paenibacillus artemisiicola</name>
    <dbReference type="NCBI Taxonomy" id="1172618"/>
    <lineage>
        <taxon>Bacteria</taxon>
        <taxon>Bacillati</taxon>
        <taxon>Bacillota</taxon>
        <taxon>Bacilli</taxon>
        <taxon>Bacillales</taxon>
        <taxon>Paenibacillaceae</taxon>
        <taxon>Paenibacillus</taxon>
    </lineage>
</organism>
<sequence length="338" mass="37092">MRHYLGKIAKHDLVNAFGVTVLPAGVRLSEEHLALLERHGIEDVSVVPDPAEPATPTAVPPREAVGAAVARAKSLFEDARGTGRVPILELQAEVAPAVMRAASHPNVFELFEAVKAQGDYTYEHNIGVGVLAAMIGRWLDLGEADLTALTVAATLHDIGKVKIPDDILNKPGKLTPDEYEFVKKHTLFGYEMLKKTEGVSYRAALAALQHHEREDGSGYPLELTADHIDPFSKIVAVADIFHAMSSDRPYHKALPFYEVLRQLRESYFGQLDPGIISVFLENVTTRLVGQQVLLTDGRIGEVVYINPHDEEAPLVRIGGEFVDLSCKRSLMIQRIVGL</sequence>
<dbReference type="Proteomes" id="UP000670947">
    <property type="component" value="Unassembled WGS sequence"/>
</dbReference>
<proteinExistence type="predicted"/>
<keyword evidence="4" id="KW-1185">Reference proteome</keyword>
<dbReference type="EMBL" id="JAGGDJ010000036">
    <property type="protein sequence ID" value="MBO7747586.1"/>
    <property type="molecule type" value="Genomic_DNA"/>
</dbReference>
<evidence type="ECO:0000313" key="4">
    <source>
        <dbReference type="Proteomes" id="UP000670947"/>
    </source>
</evidence>
<evidence type="ECO:0000259" key="1">
    <source>
        <dbReference type="PROSITE" id="PS51831"/>
    </source>
</evidence>
<dbReference type="PROSITE" id="PS51832">
    <property type="entry name" value="HD_GYP"/>
    <property type="match status" value="1"/>
</dbReference>
<dbReference type="InterPro" id="IPR006674">
    <property type="entry name" value="HD_domain"/>
</dbReference>
<feature type="domain" description="HD-GYP" evidence="2">
    <location>
        <begin position="99"/>
        <end position="295"/>
    </location>
</feature>
<feature type="domain" description="HD" evidence="1">
    <location>
        <begin position="121"/>
        <end position="244"/>
    </location>
</feature>
<dbReference type="NCBIfam" id="TIGR00277">
    <property type="entry name" value="HDIG"/>
    <property type="match status" value="1"/>
</dbReference>
<dbReference type="Gene3D" id="1.10.3210.10">
    <property type="entry name" value="Hypothetical protein af1432"/>
    <property type="match status" value="1"/>
</dbReference>
<dbReference type="SUPFAM" id="SSF109604">
    <property type="entry name" value="HD-domain/PDEase-like"/>
    <property type="match status" value="1"/>
</dbReference>
<name>A0ABS3WGZ7_9BACL</name>
<dbReference type="InterPro" id="IPR006675">
    <property type="entry name" value="HDIG_dom"/>
</dbReference>
<dbReference type="PANTHER" id="PTHR43155">
    <property type="entry name" value="CYCLIC DI-GMP PHOSPHODIESTERASE PA4108-RELATED"/>
    <property type="match status" value="1"/>
</dbReference>
<dbReference type="RefSeq" id="WP_208850234.1">
    <property type="nucleotide sequence ID" value="NZ_JAGGDJ010000036.1"/>
</dbReference>
<dbReference type="InterPro" id="IPR003607">
    <property type="entry name" value="HD/PDEase_dom"/>
</dbReference>
<evidence type="ECO:0000313" key="3">
    <source>
        <dbReference type="EMBL" id="MBO7747586.1"/>
    </source>
</evidence>
<protein>
    <submittedName>
        <fullName evidence="3">HD domain-containing protein</fullName>
    </submittedName>
</protein>
<dbReference type="PROSITE" id="PS51831">
    <property type="entry name" value="HD"/>
    <property type="match status" value="1"/>
</dbReference>
<evidence type="ECO:0000259" key="2">
    <source>
        <dbReference type="PROSITE" id="PS51832"/>
    </source>
</evidence>
<dbReference type="SMART" id="SM00471">
    <property type="entry name" value="HDc"/>
    <property type="match status" value="1"/>
</dbReference>
<dbReference type="CDD" id="cd00077">
    <property type="entry name" value="HDc"/>
    <property type="match status" value="1"/>
</dbReference>
<reference evidence="3 4" key="1">
    <citation type="submission" date="2021-03" db="EMBL/GenBank/DDBJ databases">
        <title>Paenibacillus artemisicola MWE-103 whole genome sequence.</title>
        <authorList>
            <person name="Ham Y.J."/>
        </authorList>
    </citation>
    <scope>NUCLEOTIDE SEQUENCE [LARGE SCALE GENOMIC DNA]</scope>
    <source>
        <strain evidence="3 4">MWE-103</strain>
    </source>
</reference>
<accession>A0ABS3WGZ7</accession>
<comment type="caution">
    <text evidence="3">The sequence shown here is derived from an EMBL/GenBank/DDBJ whole genome shotgun (WGS) entry which is preliminary data.</text>
</comment>